<evidence type="ECO:0000313" key="1">
    <source>
        <dbReference type="EMBL" id="TRY75543.1"/>
    </source>
</evidence>
<protein>
    <submittedName>
        <fullName evidence="1">Uncharacterized protein</fullName>
    </submittedName>
</protein>
<sequence>MIVTASTTSTFGGIPGLDEIAGKLSPWASESIVPSHKNEHGCEVVYDDVWEEKCQTVYNEECATDYVNECQNVNHRECITKNEKQCSWGFKDSCVKIPVPTCNLVWEKKCGLKDVCTTVKERECRSVPKRICTTSHDKVCETREEKVCRQVPVPVETVPHYVPSSYPVESTGKHKSHGYGNHGDGKLAHDLAGKHGESESYFGGFEDLTRGLTDLDFGLGEYGTHGSGHAKGHAGGGKQHKRSVDKLLAKIEHKQAKLALKHKHLLSKAKKVKGSKKVDHAPVVVPSIKTETVCELVPRQKCHSVPQEACREEYFEACEDVPRQVCTPTEKCKDVPKKTCVTVDKEKCVKIPSKECVAVPKEHCVNRAEKVCKDVPREICNPVADKVCQKLIVKRPREVCLPPRTVKNIGGKEW</sequence>
<dbReference type="Proteomes" id="UP000318571">
    <property type="component" value="Chromosome 2"/>
</dbReference>
<keyword evidence="2" id="KW-1185">Reference proteome</keyword>
<gene>
    <name evidence="1" type="ORF">TCAL_07128</name>
</gene>
<name>A0A553PCY4_TIGCA</name>
<evidence type="ECO:0000313" key="2">
    <source>
        <dbReference type="Proteomes" id="UP000318571"/>
    </source>
</evidence>
<accession>A0A553PCY4</accession>
<dbReference type="OMA" id="DVWEEKC"/>
<proteinExistence type="predicted"/>
<reference evidence="1 2" key="1">
    <citation type="journal article" date="2018" name="Nat. Ecol. Evol.">
        <title>Genomic signatures of mitonuclear coevolution across populations of Tigriopus californicus.</title>
        <authorList>
            <person name="Barreto F.S."/>
            <person name="Watson E.T."/>
            <person name="Lima T.G."/>
            <person name="Willett C.S."/>
            <person name="Edmands S."/>
            <person name="Li W."/>
            <person name="Burton R.S."/>
        </authorList>
    </citation>
    <scope>NUCLEOTIDE SEQUENCE [LARGE SCALE GENOMIC DNA]</scope>
    <source>
        <strain evidence="1 2">San Diego</strain>
    </source>
</reference>
<dbReference type="AlphaFoldDB" id="A0A553PCY4"/>
<organism evidence="1 2">
    <name type="scientific">Tigriopus californicus</name>
    <name type="common">Marine copepod</name>
    <dbReference type="NCBI Taxonomy" id="6832"/>
    <lineage>
        <taxon>Eukaryota</taxon>
        <taxon>Metazoa</taxon>
        <taxon>Ecdysozoa</taxon>
        <taxon>Arthropoda</taxon>
        <taxon>Crustacea</taxon>
        <taxon>Multicrustacea</taxon>
        <taxon>Hexanauplia</taxon>
        <taxon>Copepoda</taxon>
        <taxon>Harpacticoida</taxon>
        <taxon>Harpacticidae</taxon>
        <taxon>Tigriopus</taxon>
    </lineage>
</organism>
<dbReference type="EMBL" id="VCGU01000005">
    <property type="protein sequence ID" value="TRY75543.1"/>
    <property type="molecule type" value="Genomic_DNA"/>
</dbReference>
<comment type="caution">
    <text evidence="1">The sequence shown here is derived from an EMBL/GenBank/DDBJ whole genome shotgun (WGS) entry which is preliminary data.</text>
</comment>